<dbReference type="OMA" id="YFFDSWF"/>
<dbReference type="FunFam" id="2.60.120.260:FF:000093">
    <property type="entry name" value="Alpha-L-fucosidase 1"/>
    <property type="match status" value="1"/>
</dbReference>
<dbReference type="InterPro" id="IPR008979">
    <property type="entry name" value="Galactose-bd-like_sf"/>
</dbReference>
<protein>
    <recommendedName>
        <fullName evidence="3">alpha-L-fucosidase</fullName>
        <ecNumber evidence="3">3.2.1.51</ecNumber>
    </recommendedName>
    <alternativeName>
        <fullName evidence="10">Alpha-L-fucoside fucohydrolase</fullName>
    </alternativeName>
</protein>
<dbReference type="InterPro" id="IPR057739">
    <property type="entry name" value="Glyco_hydro_29_N"/>
</dbReference>
<name>A0A200R5M2_MACCD</name>
<dbReference type="OrthoDB" id="6039950at2759"/>
<dbReference type="Pfam" id="PF01120">
    <property type="entry name" value="Alpha_L_fucos"/>
    <property type="match status" value="1"/>
</dbReference>
<feature type="chain" id="PRO_5012826403" description="alpha-L-fucosidase" evidence="11">
    <location>
        <begin position="44"/>
        <end position="540"/>
    </location>
</feature>
<dbReference type="STRING" id="56857.A0A200R5M2"/>
<evidence type="ECO:0000313" key="14">
    <source>
        <dbReference type="Proteomes" id="UP000195402"/>
    </source>
</evidence>
<dbReference type="SUPFAM" id="SSF51445">
    <property type="entry name" value="(Trans)glycosidases"/>
    <property type="match status" value="1"/>
</dbReference>
<dbReference type="FunCoup" id="A0A200R5M2">
    <property type="interactions" value="159"/>
</dbReference>
<dbReference type="GO" id="GO:0004560">
    <property type="term" value="F:alpha-L-fucosidase activity"/>
    <property type="evidence" value="ECO:0007669"/>
    <property type="project" value="UniProtKB-EC"/>
</dbReference>
<comment type="similarity">
    <text evidence="2">Belongs to the glycosyl hydrolase 29 family.</text>
</comment>
<dbReference type="GO" id="GO:0048046">
    <property type="term" value="C:apoplast"/>
    <property type="evidence" value="ECO:0007669"/>
    <property type="project" value="UniProtKB-SubCell"/>
</dbReference>
<proteinExistence type="inferred from homology"/>
<evidence type="ECO:0000256" key="10">
    <source>
        <dbReference type="ARBA" id="ARBA00081661"/>
    </source>
</evidence>
<dbReference type="SUPFAM" id="SSF49785">
    <property type="entry name" value="Galactose-binding domain-like"/>
    <property type="match status" value="1"/>
</dbReference>
<dbReference type="FunFam" id="3.20.20.80:FF:000052">
    <property type="entry name" value="Putative alpha-L-fucosidase 1"/>
    <property type="match status" value="1"/>
</dbReference>
<evidence type="ECO:0000256" key="6">
    <source>
        <dbReference type="ARBA" id="ARBA00022729"/>
    </source>
</evidence>
<dbReference type="EC" id="3.2.1.51" evidence="3"/>
<evidence type="ECO:0000256" key="9">
    <source>
        <dbReference type="ARBA" id="ARBA00023295"/>
    </source>
</evidence>
<evidence type="ECO:0000256" key="8">
    <source>
        <dbReference type="ARBA" id="ARBA00023180"/>
    </source>
</evidence>
<keyword evidence="4" id="KW-0052">Apoplast</keyword>
<keyword evidence="14" id="KW-1185">Reference proteome</keyword>
<evidence type="ECO:0000313" key="13">
    <source>
        <dbReference type="EMBL" id="OVA17998.1"/>
    </source>
</evidence>
<keyword evidence="6 11" id="KW-0732">Signal</keyword>
<dbReference type="GO" id="GO:0016139">
    <property type="term" value="P:glycoside catabolic process"/>
    <property type="evidence" value="ECO:0007669"/>
    <property type="project" value="TreeGrafter"/>
</dbReference>
<dbReference type="Gene3D" id="3.20.20.80">
    <property type="entry name" value="Glycosidases"/>
    <property type="match status" value="1"/>
</dbReference>
<gene>
    <name evidence="13" type="ORF">BVC80_1835g404</name>
</gene>
<dbReference type="InterPro" id="IPR000933">
    <property type="entry name" value="Glyco_hydro_29"/>
</dbReference>
<dbReference type="InParanoid" id="A0A200R5M2"/>
<evidence type="ECO:0000256" key="7">
    <source>
        <dbReference type="ARBA" id="ARBA00022801"/>
    </source>
</evidence>
<dbReference type="SMART" id="SM00812">
    <property type="entry name" value="Alpha_L_fucos"/>
    <property type="match status" value="1"/>
</dbReference>
<organism evidence="13 14">
    <name type="scientific">Macleaya cordata</name>
    <name type="common">Five-seeded plume-poppy</name>
    <name type="synonym">Bocconia cordata</name>
    <dbReference type="NCBI Taxonomy" id="56857"/>
    <lineage>
        <taxon>Eukaryota</taxon>
        <taxon>Viridiplantae</taxon>
        <taxon>Streptophyta</taxon>
        <taxon>Embryophyta</taxon>
        <taxon>Tracheophyta</taxon>
        <taxon>Spermatophyta</taxon>
        <taxon>Magnoliopsida</taxon>
        <taxon>Ranunculales</taxon>
        <taxon>Papaveraceae</taxon>
        <taxon>Papaveroideae</taxon>
        <taxon>Macleaya</taxon>
    </lineage>
</organism>
<keyword evidence="9" id="KW-0326">Glycosidase</keyword>
<feature type="signal peptide" evidence="11">
    <location>
        <begin position="1"/>
        <end position="43"/>
    </location>
</feature>
<feature type="domain" description="Glycoside hydrolase family 29 N-terminal" evidence="12">
    <location>
        <begin position="100"/>
        <end position="362"/>
    </location>
</feature>
<dbReference type="PANTHER" id="PTHR10030:SF27">
    <property type="entry name" value="ALPHA-L-FUCOSIDASE 1"/>
    <property type="match status" value="1"/>
</dbReference>
<sequence>MEMNSLQSTIKNIKFKEPISQNTHLIHLTLFLSFLSLSTPSSATPPSSSSSFPKPPPLPILPLPSASQLSWQLGDMALFLHFGTNTFTDSEWGTGHIDPSIFNPTKLDAHQWVRVAKDAGFSRIIITVKHHDGFCLWPSAYTDYSVRSSPWKNGTGDILSELATAAREAGIGLGVYLSPWDRHEASYGKTMEYNEFYMGQMTELLTRYGEIKEVWLDGAKGEGEKDMEYFFDCWFSLIHQLQPGAVIFSDAGPDTRWVGDEAGVAGFTCWSLFNRSSVTIGHTDAKYSSGGDPQGHDWVPAECDVSIRPGWFWHASELPKSALTLLDIYYKSVGRNCLWLLNVPPNSSGLISDEDVQVLQEFTELRRTIFSHNLAMVAVSTASSTRGGIVESRFAPSNILEEGIFHYWAPEEDQSDWVIYLDFGAPVSFNMIQIQEPIHMGQRVIEFHLEILTEGLWQTVVYGTTIGYRRLMRFPTVESQWLRLVIDKSRADPLISNLGIYLDPFSILNDAPSNASSTSYFNGSRVIQPTVHNHSSSTAI</sequence>
<comment type="subcellular location">
    <subcellularLocation>
        <location evidence="1">Secreted</location>
        <location evidence="1">Extracellular space</location>
        <location evidence="1">Apoplast</location>
    </subcellularLocation>
</comment>
<dbReference type="Proteomes" id="UP000195402">
    <property type="component" value="Unassembled WGS sequence"/>
</dbReference>
<keyword evidence="8" id="KW-0325">Glycoprotein</keyword>
<dbReference type="GO" id="GO:0006004">
    <property type="term" value="P:fucose metabolic process"/>
    <property type="evidence" value="ECO:0007669"/>
    <property type="project" value="TreeGrafter"/>
</dbReference>
<dbReference type="AlphaFoldDB" id="A0A200R5M2"/>
<evidence type="ECO:0000259" key="12">
    <source>
        <dbReference type="Pfam" id="PF01120"/>
    </source>
</evidence>
<dbReference type="EMBL" id="MVGT01000437">
    <property type="protein sequence ID" value="OVA17998.1"/>
    <property type="molecule type" value="Genomic_DNA"/>
</dbReference>
<accession>A0A200R5M2</accession>
<evidence type="ECO:0000256" key="4">
    <source>
        <dbReference type="ARBA" id="ARBA00022523"/>
    </source>
</evidence>
<dbReference type="PANTHER" id="PTHR10030">
    <property type="entry name" value="ALPHA-L-FUCOSIDASE"/>
    <property type="match status" value="1"/>
</dbReference>
<comment type="caution">
    <text evidence="13">The sequence shown here is derived from an EMBL/GenBank/DDBJ whole genome shotgun (WGS) entry which is preliminary data.</text>
</comment>
<evidence type="ECO:0000256" key="5">
    <source>
        <dbReference type="ARBA" id="ARBA00022525"/>
    </source>
</evidence>
<keyword evidence="7 13" id="KW-0378">Hydrolase</keyword>
<dbReference type="Gene3D" id="2.60.120.260">
    <property type="entry name" value="Galactose-binding domain-like"/>
    <property type="match status" value="1"/>
</dbReference>
<reference evidence="13 14" key="1">
    <citation type="journal article" date="2017" name="Mol. Plant">
        <title>The Genome of Medicinal Plant Macleaya cordata Provides New Insights into Benzylisoquinoline Alkaloids Metabolism.</title>
        <authorList>
            <person name="Liu X."/>
            <person name="Liu Y."/>
            <person name="Huang P."/>
            <person name="Ma Y."/>
            <person name="Qing Z."/>
            <person name="Tang Q."/>
            <person name="Cao H."/>
            <person name="Cheng P."/>
            <person name="Zheng Y."/>
            <person name="Yuan Z."/>
            <person name="Zhou Y."/>
            <person name="Liu J."/>
            <person name="Tang Z."/>
            <person name="Zhuo Y."/>
            <person name="Zhang Y."/>
            <person name="Yu L."/>
            <person name="Huang J."/>
            <person name="Yang P."/>
            <person name="Peng Q."/>
            <person name="Zhang J."/>
            <person name="Jiang W."/>
            <person name="Zhang Z."/>
            <person name="Lin K."/>
            <person name="Ro D.K."/>
            <person name="Chen X."/>
            <person name="Xiong X."/>
            <person name="Shang Y."/>
            <person name="Huang S."/>
            <person name="Zeng J."/>
        </authorList>
    </citation>
    <scope>NUCLEOTIDE SEQUENCE [LARGE SCALE GENOMIC DNA]</scope>
    <source>
        <strain evidence="14">cv. BLH2017</strain>
        <tissue evidence="13">Root</tissue>
    </source>
</reference>
<keyword evidence="5" id="KW-0964">Secreted</keyword>
<dbReference type="InterPro" id="IPR017853">
    <property type="entry name" value="GH"/>
</dbReference>
<evidence type="ECO:0000256" key="11">
    <source>
        <dbReference type="SAM" id="SignalP"/>
    </source>
</evidence>
<evidence type="ECO:0000256" key="2">
    <source>
        <dbReference type="ARBA" id="ARBA00007951"/>
    </source>
</evidence>
<evidence type="ECO:0000256" key="1">
    <source>
        <dbReference type="ARBA" id="ARBA00004271"/>
    </source>
</evidence>
<dbReference type="GO" id="GO:0005764">
    <property type="term" value="C:lysosome"/>
    <property type="evidence" value="ECO:0007669"/>
    <property type="project" value="TreeGrafter"/>
</dbReference>
<evidence type="ECO:0000256" key="3">
    <source>
        <dbReference type="ARBA" id="ARBA00012662"/>
    </source>
</evidence>